<dbReference type="Pfam" id="PF02770">
    <property type="entry name" value="Acyl-CoA_dh_M"/>
    <property type="match status" value="1"/>
</dbReference>
<dbReference type="InterPro" id="IPR006091">
    <property type="entry name" value="Acyl-CoA_Oxase/DH_mid-dom"/>
</dbReference>
<dbReference type="InterPro" id="IPR009075">
    <property type="entry name" value="AcylCo_DH/oxidase_C"/>
</dbReference>
<dbReference type="InterPro" id="IPR037069">
    <property type="entry name" value="AcylCoA_DH/ox_N_sf"/>
</dbReference>
<dbReference type="InterPro" id="IPR013786">
    <property type="entry name" value="AcylCoA_DH/ox_N"/>
</dbReference>
<evidence type="ECO:0000256" key="2">
    <source>
        <dbReference type="ARBA" id="ARBA00009347"/>
    </source>
</evidence>
<dbReference type="RefSeq" id="WP_076703246.1">
    <property type="nucleotide sequence ID" value="NZ_CP015093.1"/>
</dbReference>
<evidence type="ECO:0000256" key="9">
    <source>
        <dbReference type="ARBA" id="ARBA00069043"/>
    </source>
</evidence>
<dbReference type="Gene3D" id="1.10.540.10">
    <property type="entry name" value="Acyl-CoA dehydrogenase/oxidase, N-terminal domain"/>
    <property type="match status" value="1"/>
</dbReference>
<keyword evidence="3 10" id="KW-0285">Flavoprotein</keyword>
<evidence type="ECO:0000256" key="1">
    <source>
        <dbReference type="ARBA" id="ARBA00001974"/>
    </source>
</evidence>
<dbReference type="InterPro" id="IPR052166">
    <property type="entry name" value="Diverse_Acyl-CoA_DH"/>
</dbReference>
<comment type="function">
    <text evidence="7">Involved in the assimilation of dimethylsulphoniopropionate (DMSP), an important compound in the fixation of carbon in marine phytoplankton, by mediating the conversion of 3-(methylthio)propanoyl-CoA (MMPA-CoA) to 3-(methylthio)acryloyl-CoA (MTA-CoA).</text>
</comment>
<dbReference type="KEGG" id="paby:Ga0080574_TMP3738"/>
<keyword evidence="16" id="KW-1185">Reference proteome</keyword>
<proteinExistence type="inferred from homology"/>
<dbReference type="InterPro" id="IPR009100">
    <property type="entry name" value="AcylCoA_DH/oxidase_NM_dom_sf"/>
</dbReference>
<evidence type="ECO:0000313" key="16">
    <source>
        <dbReference type="Proteomes" id="UP000187059"/>
    </source>
</evidence>
<dbReference type="PANTHER" id="PTHR42803">
    <property type="entry name" value="ACYL-COA DEHYDROGENASE"/>
    <property type="match status" value="1"/>
</dbReference>
<reference evidence="15 16" key="1">
    <citation type="submission" date="2016-04" db="EMBL/GenBank/DDBJ databases">
        <title>Deep-sea bacteria in the southern Pacific.</title>
        <authorList>
            <person name="Tang K."/>
        </authorList>
    </citation>
    <scope>NUCLEOTIDE SEQUENCE [LARGE SCALE GENOMIC DNA]</scope>
    <source>
        <strain evidence="15 16">JLT2014</strain>
    </source>
</reference>
<dbReference type="Gene3D" id="2.40.110.10">
    <property type="entry name" value="Butyryl-CoA Dehydrogenase, subunit A, domain 2"/>
    <property type="match status" value="1"/>
</dbReference>
<dbReference type="Pfam" id="PF12806">
    <property type="entry name" value="Acyl-CoA_dh_C"/>
    <property type="match status" value="1"/>
</dbReference>
<dbReference type="Pfam" id="PF02771">
    <property type="entry name" value="Acyl-CoA_dh_N"/>
    <property type="match status" value="1"/>
</dbReference>
<evidence type="ECO:0000259" key="14">
    <source>
        <dbReference type="Pfam" id="PF12806"/>
    </source>
</evidence>
<feature type="domain" description="Acyl-CoA dehydrogenase/oxidase N-terminal" evidence="13">
    <location>
        <begin position="37"/>
        <end position="155"/>
    </location>
</feature>
<dbReference type="SUPFAM" id="SSF47203">
    <property type="entry name" value="Acyl-CoA dehydrogenase C-terminal domain-like"/>
    <property type="match status" value="1"/>
</dbReference>
<protein>
    <recommendedName>
        <fullName evidence="9">3-methylmercaptopropionyl-CoA dehydrogenase</fullName>
        <ecNumber evidence="8">1.3.99.41</ecNumber>
    </recommendedName>
</protein>
<dbReference type="AlphaFoldDB" id="A0A1P8UXE9"/>
<comment type="cofactor">
    <cofactor evidence="1 10">
        <name>FAD</name>
        <dbReference type="ChEBI" id="CHEBI:57692"/>
    </cofactor>
</comment>
<evidence type="ECO:0000256" key="7">
    <source>
        <dbReference type="ARBA" id="ARBA00058683"/>
    </source>
</evidence>
<dbReference type="FunFam" id="2.40.110.10:FF:000031">
    <property type="entry name" value="Acyl-CoA dehydrogenase, putative"/>
    <property type="match status" value="1"/>
</dbReference>
<evidence type="ECO:0000259" key="11">
    <source>
        <dbReference type="Pfam" id="PF00441"/>
    </source>
</evidence>
<dbReference type="STRING" id="1250539.Ga0080574_TMP3738"/>
<comment type="similarity">
    <text evidence="2 10">Belongs to the acyl-CoA dehydrogenase family.</text>
</comment>
<dbReference type="EC" id="1.3.99.41" evidence="8"/>
<dbReference type="Pfam" id="PF00441">
    <property type="entry name" value="Acyl-CoA_dh_1"/>
    <property type="match status" value="1"/>
</dbReference>
<name>A0A1P8UXE9_9RHOB</name>
<organism evidence="15 16">
    <name type="scientific">Salipiger abyssi</name>
    <dbReference type="NCBI Taxonomy" id="1250539"/>
    <lineage>
        <taxon>Bacteria</taxon>
        <taxon>Pseudomonadati</taxon>
        <taxon>Pseudomonadota</taxon>
        <taxon>Alphaproteobacteria</taxon>
        <taxon>Rhodobacterales</taxon>
        <taxon>Roseobacteraceae</taxon>
        <taxon>Salipiger</taxon>
    </lineage>
</organism>
<dbReference type="GO" id="GO:0016627">
    <property type="term" value="F:oxidoreductase activity, acting on the CH-CH group of donors"/>
    <property type="evidence" value="ECO:0007669"/>
    <property type="project" value="InterPro"/>
</dbReference>
<evidence type="ECO:0000256" key="8">
    <source>
        <dbReference type="ARBA" id="ARBA00066694"/>
    </source>
</evidence>
<feature type="domain" description="Acyl-CoA oxidase/dehydrogenase middle" evidence="12">
    <location>
        <begin position="161"/>
        <end position="269"/>
    </location>
</feature>
<evidence type="ECO:0000256" key="5">
    <source>
        <dbReference type="ARBA" id="ARBA00023002"/>
    </source>
</evidence>
<dbReference type="EMBL" id="CP015093">
    <property type="protein sequence ID" value="APZ54072.1"/>
    <property type="molecule type" value="Genomic_DNA"/>
</dbReference>
<dbReference type="Gene3D" id="1.20.140.10">
    <property type="entry name" value="Butyryl-CoA Dehydrogenase, subunit A, domain 3"/>
    <property type="match status" value="1"/>
</dbReference>
<evidence type="ECO:0000256" key="6">
    <source>
        <dbReference type="ARBA" id="ARBA00051388"/>
    </source>
</evidence>
<accession>A0A1P8UXE9</accession>
<dbReference type="PANTHER" id="PTHR42803:SF1">
    <property type="entry name" value="BROAD-SPECIFICITY LINEAR ACYL-COA DEHYDROGENASE FADE5"/>
    <property type="match status" value="1"/>
</dbReference>
<evidence type="ECO:0000259" key="13">
    <source>
        <dbReference type="Pfam" id="PF02771"/>
    </source>
</evidence>
<dbReference type="GO" id="GO:0050660">
    <property type="term" value="F:flavin adenine dinucleotide binding"/>
    <property type="evidence" value="ECO:0007669"/>
    <property type="project" value="InterPro"/>
</dbReference>
<dbReference type="OrthoDB" id="9807883at2"/>
<comment type="catalytic activity">
    <reaction evidence="6">
        <text>3-(methylsulfanyl)propanoyl-CoA + oxidized [electron-transfer flavoprotein] + H(+) = 3-(methylsulfanyl)acryloyl-CoA + reduced [electron-transfer flavoprotein]</text>
        <dbReference type="Rhea" id="RHEA:52612"/>
        <dbReference type="Rhea" id="RHEA-COMP:10685"/>
        <dbReference type="Rhea" id="RHEA-COMP:10686"/>
        <dbReference type="ChEBI" id="CHEBI:15378"/>
        <dbReference type="ChEBI" id="CHEBI:57692"/>
        <dbReference type="ChEBI" id="CHEBI:58307"/>
        <dbReference type="ChEBI" id="CHEBI:82815"/>
        <dbReference type="ChEBI" id="CHEBI:84994"/>
        <dbReference type="EC" id="1.3.99.41"/>
    </reaction>
    <physiologicalReaction direction="left-to-right" evidence="6">
        <dbReference type="Rhea" id="RHEA:52613"/>
    </physiologicalReaction>
</comment>
<evidence type="ECO:0000259" key="12">
    <source>
        <dbReference type="Pfam" id="PF02770"/>
    </source>
</evidence>
<dbReference type="InterPro" id="IPR046373">
    <property type="entry name" value="Acyl-CoA_Oxase/DH_mid-dom_sf"/>
</dbReference>
<feature type="domain" description="Acyl-CoA dehydrogenase/oxidase C-terminal" evidence="11">
    <location>
        <begin position="281"/>
        <end position="445"/>
    </location>
</feature>
<dbReference type="Proteomes" id="UP000187059">
    <property type="component" value="Chromosome"/>
</dbReference>
<dbReference type="InterPro" id="IPR025878">
    <property type="entry name" value="Acyl-CoA_dh-like_C_dom"/>
</dbReference>
<evidence type="ECO:0000256" key="10">
    <source>
        <dbReference type="RuleBase" id="RU362125"/>
    </source>
</evidence>
<evidence type="ECO:0000256" key="3">
    <source>
        <dbReference type="ARBA" id="ARBA00022630"/>
    </source>
</evidence>
<sequence length="589" mass="62687">MPSYTAPVRDMMFVLHDVLGADRHGIPGNEELDRDTTAAILTEAAKLAETVLAPLNRTGDAQGCRFENATVRTPEGFPAAFDALRDGGWTALDCDPAYGGQGLPHLISTAASEIFSAANMAFYMYQGLTHGAYNAIHAHGSAAQKALYLPKMVAGRWSGTMNLTEPQCGTDLGLIRTRAEPQPDGSYRITGQKIWISAGEHDLTENIVHLVLARLPDAPEGVRGISLFVVPKYLPGPDGEPGARNTVSCAGLEQKMGIHGNATCVMQYDGAVGEMLGAPHAGLRAMFTMMNEARLSVGLQGYAQGARAYQMAREFARDRLQGRALTGARNPEGPADPILVHADVRRMLMEQKAMVEGGRALVFWGAALIDRARRAEDREAEALISLLTPVIKAFLTDKGVETTVLAQQVPGGAGYVRDTGLEQIVRDARITMIYEGTNGIQALDLVGRKLGADGGKAVMAFLALVTGFIAEHQGQDSDFDAGFLTPLAAALEDLGAALRYMQTAGSTAPLDALSGAGDLLHLFGHVCLGLMWARMARAAAVSAEDAAFCAAKIATGRFYMARLLPATRLHLARIETGAAPVMALDEEAF</sequence>
<evidence type="ECO:0000256" key="4">
    <source>
        <dbReference type="ARBA" id="ARBA00022827"/>
    </source>
</evidence>
<evidence type="ECO:0000313" key="15">
    <source>
        <dbReference type="EMBL" id="APZ54072.1"/>
    </source>
</evidence>
<keyword evidence="4 10" id="KW-0274">FAD</keyword>
<gene>
    <name evidence="15" type="ORF">Ga0080574_TMP3738</name>
</gene>
<dbReference type="InterPro" id="IPR036250">
    <property type="entry name" value="AcylCo_DH-like_C"/>
</dbReference>
<feature type="domain" description="Acetyl-CoA dehydrogenase-like C-terminal" evidence="14">
    <location>
        <begin position="461"/>
        <end position="585"/>
    </location>
</feature>
<keyword evidence="5 10" id="KW-0560">Oxidoreductase</keyword>
<dbReference type="SUPFAM" id="SSF56645">
    <property type="entry name" value="Acyl-CoA dehydrogenase NM domain-like"/>
    <property type="match status" value="1"/>
</dbReference>